<dbReference type="Proteomes" id="UP000002805">
    <property type="component" value="Chromosome"/>
</dbReference>
<dbReference type="PANTHER" id="PTHR42905:SF16">
    <property type="entry name" value="CARBOXYPHOSPHONOENOLPYRUVATE PHOSPHONOMUTASE-LIKE PROTEIN (AFU_ORTHOLOGUE AFUA_5G07230)"/>
    <property type="match status" value="1"/>
</dbReference>
<dbReference type="PANTHER" id="PTHR42905">
    <property type="entry name" value="PHOSPHOENOLPYRUVATE CARBOXYLASE"/>
    <property type="match status" value="1"/>
</dbReference>
<reference evidence="3" key="1">
    <citation type="submission" date="2008-02" db="EMBL/GenBank/DDBJ databases">
        <authorList>
            <consortium name="The Broad Institute Genome Sequencing Platform"/>
            <person name="Fischbach M."/>
            <person name="Ward D."/>
            <person name="Young S."/>
            <person name="Jaffe D."/>
            <person name="Gnerre S."/>
            <person name="Berlin A."/>
            <person name="Heiman D."/>
            <person name="Hepburn T."/>
            <person name="Sykes S."/>
            <person name="Alvarado L."/>
            <person name="Kodira C.D."/>
            <person name="Straight P."/>
            <person name="Clardy J."/>
            <person name="Hung D."/>
            <person name="Kolter R."/>
            <person name="Mekalanos J."/>
            <person name="Walker S."/>
            <person name="Walsh C.T."/>
            <person name="Lander E."/>
            <person name="Galagan J."/>
            <person name="Nusbaum C."/>
            <person name="Birren B."/>
        </authorList>
    </citation>
    <scope>NUCLEOTIDE SEQUENCE [LARGE SCALE GENOMIC DNA]</scope>
    <source>
        <strain evidence="3">ATCC 25486 / DSM 40338 / CBS 914.69 / JCM 4507 / NBRC 13074 / NRRL 2958 / 5647</strain>
    </source>
</reference>
<dbReference type="Pfam" id="PF13714">
    <property type="entry name" value="PEP_mutase"/>
    <property type="match status" value="1"/>
</dbReference>
<feature type="compositionally biased region" description="Gly residues" evidence="1">
    <location>
        <begin position="329"/>
        <end position="339"/>
    </location>
</feature>
<feature type="region of interest" description="Disordered" evidence="1">
    <location>
        <begin position="259"/>
        <end position="339"/>
    </location>
</feature>
<reference evidence="3" key="2">
    <citation type="submission" date="2009-10" db="EMBL/GenBank/DDBJ databases">
        <title>The genome sequence of Streptomyces pristinaespiralis strain ATCC 25486.</title>
        <authorList>
            <consortium name="The Broad Institute Genome Sequencing Platform"/>
            <consortium name="Broad Institute Microbial Sequencing Center"/>
            <person name="Fischbach M."/>
            <person name="Godfrey P."/>
            <person name="Ward D."/>
            <person name="Young S."/>
            <person name="Zeng Q."/>
            <person name="Koehrsen M."/>
            <person name="Alvarado L."/>
            <person name="Berlin A.M."/>
            <person name="Bochicchio J."/>
            <person name="Borenstein D."/>
            <person name="Chapman S.B."/>
            <person name="Chen Z."/>
            <person name="Engels R."/>
            <person name="Freedman E."/>
            <person name="Gellesch M."/>
            <person name="Goldberg J."/>
            <person name="Griggs A."/>
            <person name="Gujja S."/>
            <person name="Heilman E.R."/>
            <person name="Heiman D.I."/>
            <person name="Hepburn T.A."/>
            <person name="Howarth C."/>
            <person name="Jen D."/>
            <person name="Larson L."/>
            <person name="Lewis B."/>
            <person name="Mehta T."/>
            <person name="Park D."/>
            <person name="Pearson M."/>
            <person name="Richards J."/>
            <person name="Roberts A."/>
            <person name="Saif S."/>
            <person name="Shea T.D."/>
            <person name="Shenoy N."/>
            <person name="Sisk P."/>
            <person name="Stolte C."/>
            <person name="Sykes S.N."/>
            <person name="Thomson T."/>
            <person name="Walk T."/>
            <person name="White J."/>
            <person name="Yandava C."/>
            <person name="Straight P."/>
            <person name="Clardy J."/>
            <person name="Hung D."/>
            <person name="Kolter R."/>
            <person name="Mekalanos J."/>
            <person name="Walker S."/>
            <person name="Walsh C.T."/>
            <person name="Wieland-Brown L.C."/>
            <person name="Haas B."/>
            <person name="Nusbaum C."/>
            <person name="Birren B."/>
        </authorList>
    </citation>
    <scope>NUCLEOTIDE SEQUENCE [LARGE SCALE GENOMIC DNA]</scope>
    <source>
        <strain evidence="3">ATCC 25486 / DSM 40338 / CBS 914.69 / JCM 4507 / NBRC 13074 / NRRL 2958 / 5647</strain>
    </source>
</reference>
<evidence type="ECO:0000313" key="3">
    <source>
        <dbReference type="Proteomes" id="UP000002805"/>
    </source>
</evidence>
<name>D6X7K9_STRE2</name>
<dbReference type="InterPro" id="IPR040442">
    <property type="entry name" value="Pyrv_kinase-like_dom_sf"/>
</dbReference>
<dbReference type="AlphaFoldDB" id="D6X7K9"/>
<proteinExistence type="predicted"/>
<dbReference type="InterPro" id="IPR039556">
    <property type="entry name" value="ICL/PEPM"/>
</dbReference>
<dbReference type="EMBL" id="CM000950">
    <property type="protein sequence ID" value="EFH31127.1"/>
    <property type="molecule type" value="Genomic_DNA"/>
</dbReference>
<protein>
    <submittedName>
        <fullName evidence="2">Transferase</fullName>
    </submittedName>
</protein>
<dbReference type="CDD" id="cd00377">
    <property type="entry name" value="ICL_PEPM"/>
    <property type="match status" value="1"/>
</dbReference>
<dbReference type="HOGENOM" id="CLU_818666_0_0_11"/>
<feature type="compositionally biased region" description="Basic residues" evidence="1">
    <location>
        <begin position="280"/>
        <end position="290"/>
    </location>
</feature>
<feature type="region of interest" description="Disordered" evidence="1">
    <location>
        <begin position="226"/>
        <end position="247"/>
    </location>
</feature>
<feature type="compositionally biased region" description="Low complexity" evidence="1">
    <location>
        <begin position="291"/>
        <end position="306"/>
    </location>
</feature>
<feature type="compositionally biased region" description="Basic and acidic residues" evidence="1">
    <location>
        <begin position="267"/>
        <end position="279"/>
    </location>
</feature>
<keyword evidence="3" id="KW-1185">Reference proteome</keyword>
<accession>D6X7K9</accession>
<gene>
    <name evidence="2" type="ORF">SSDG_06362</name>
</gene>
<feature type="compositionally biased region" description="Low complexity" evidence="1">
    <location>
        <begin position="319"/>
        <end position="328"/>
    </location>
</feature>
<evidence type="ECO:0000313" key="2">
    <source>
        <dbReference type="EMBL" id="EFH31127.1"/>
    </source>
</evidence>
<dbReference type="InterPro" id="IPR015813">
    <property type="entry name" value="Pyrv/PenolPyrv_kinase-like_dom"/>
</dbReference>
<dbReference type="GO" id="GO:0016740">
    <property type="term" value="F:transferase activity"/>
    <property type="evidence" value="ECO:0007669"/>
    <property type="project" value="UniProtKB-KW"/>
</dbReference>
<keyword evidence="2" id="KW-0808">Transferase</keyword>
<dbReference type="Gene3D" id="3.20.20.60">
    <property type="entry name" value="Phosphoenolpyruvate-binding domains"/>
    <property type="match status" value="1"/>
</dbReference>
<evidence type="ECO:0000256" key="1">
    <source>
        <dbReference type="SAM" id="MobiDB-lite"/>
    </source>
</evidence>
<dbReference type="SUPFAM" id="SSF51621">
    <property type="entry name" value="Phosphoenolpyruvate/pyruvate domain"/>
    <property type="match status" value="1"/>
</dbReference>
<organism evidence="2 3">
    <name type="scientific">Streptomyces pristinaespiralis (strain ATCC 25486 / DSM 40338 / CBS 914.69 / JCM 4507 / KCC S-0507 / NBRC 13074 / NRRL 2958 / 5647)</name>
    <dbReference type="NCBI Taxonomy" id="457429"/>
    <lineage>
        <taxon>Bacteria</taxon>
        <taxon>Bacillati</taxon>
        <taxon>Actinomycetota</taxon>
        <taxon>Actinomycetes</taxon>
        <taxon>Kitasatosporales</taxon>
        <taxon>Streptomycetaceae</taxon>
        <taxon>Streptomyces</taxon>
    </lineage>
</organism>
<sequence length="339" mass="34676">MTATAGAFRALHHGREAGDPLVLPGPWDAASARVFADAGFPALATPSAGVSASLGHEDGEAPADEMFAAVARIARAVDVPVSADVEDGYGLAPKELVARLLDAGAVGCNLEDTDRSTKRLKDPRAHADWLSEVRAEAGGELFVNARVDTFLHGVSDPAQAVARIRLYVAAGADCVYPITAPSARLPLLRAATDAPINVSAPASAPPLAELPRLGATRITSAPVCTGGRRRRWRTSPASCTGGGRPISEDAQLRLFPAGPGRRSLHAGTHEEGTVGDRAARRGRHRGRCPRRAGACRTGGTAGAGARPGRRRGGVRGDGRTAAGPLGRAAHGGGGGARPG</sequence>